<dbReference type="PANTHER" id="PTHR11129:SF2">
    <property type="entry name" value="GERANYLGERANYL TRANSFERASE TYPE-2 SUBUNIT ALPHA"/>
    <property type="match status" value="1"/>
</dbReference>
<dbReference type="GO" id="GO:0004663">
    <property type="term" value="F:Rab geranylgeranyltransferase activity"/>
    <property type="evidence" value="ECO:0007669"/>
    <property type="project" value="UniProtKB-UniRule"/>
</dbReference>
<keyword evidence="3 6" id="KW-0808">Transferase</keyword>
<feature type="compositionally biased region" description="Polar residues" evidence="7">
    <location>
        <begin position="1"/>
        <end position="11"/>
    </location>
</feature>
<dbReference type="STRING" id="1380566.A0A179FMN9"/>
<keyword evidence="4" id="KW-0677">Repeat</keyword>
<dbReference type="GeneID" id="28851065"/>
<comment type="similarity">
    <text evidence="1 6">Belongs to the protein prenyltransferase subunit alpha family.</text>
</comment>
<evidence type="ECO:0000256" key="1">
    <source>
        <dbReference type="ARBA" id="ARBA00006734"/>
    </source>
</evidence>
<dbReference type="KEGG" id="pchm:VFPPC_08345"/>
<gene>
    <name evidence="9" type="ORF">VFPPC_08345</name>
</gene>
<keyword evidence="10" id="KW-1185">Reference proteome</keyword>
<dbReference type="Pfam" id="PF06094">
    <property type="entry name" value="GGACT"/>
    <property type="match status" value="1"/>
</dbReference>
<dbReference type="InterPro" id="IPR036568">
    <property type="entry name" value="GGCT-like_sf"/>
</dbReference>
<dbReference type="EMBL" id="LSBJ02000004">
    <property type="protein sequence ID" value="OAQ66834.1"/>
    <property type="molecule type" value="Genomic_DNA"/>
</dbReference>
<evidence type="ECO:0000313" key="9">
    <source>
        <dbReference type="EMBL" id="OAQ66834.1"/>
    </source>
</evidence>
<dbReference type="SUPFAM" id="SSF48439">
    <property type="entry name" value="Protein prenylyltransferase"/>
    <property type="match status" value="1"/>
</dbReference>
<dbReference type="InterPro" id="IPR013024">
    <property type="entry name" value="GGCT-like"/>
</dbReference>
<evidence type="ECO:0000256" key="5">
    <source>
        <dbReference type="ARBA" id="ARBA00047658"/>
    </source>
</evidence>
<dbReference type="Proteomes" id="UP000078397">
    <property type="component" value="Unassembled WGS sequence"/>
</dbReference>
<protein>
    <recommendedName>
        <fullName evidence="6">Geranylgeranyl transferase type-2 subunit alpha</fullName>
        <ecNumber evidence="6">2.5.1.60</ecNumber>
    </recommendedName>
    <alternativeName>
        <fullName evidence="6">Geranylgeranyl transferase type II subunit alpha</fullName>
    </alternativeName>
</protein>
<dbReference type="InterPro" id="IPR009288">
    <property type="entry name" value="AIG2-like_dom"/>
</dbReference>
<dbReference type="Gene3D" id="1.25.40.120">
    <property type="entry name" value="Protein prenylyltransferase"/>
    <property type="match status" value="1"/>
</dbReference>
<dbReference type="OrthoDB" id="1658at2759"/>
<dbReference type="AlphaFoldDB" id="A0A179FMN9"/>
<accession>A0A179FMN9</accession>
<dbReference type="Gene3D" id="3.10.490.10">
    <property type="entry name" value="Gamma-glutamyl cyclotransferase-like"/>
    <property type="match status" value="1"/>
</dbReference>
<dbReference type="GO" id="GO:0097354">
    <property type="term" value="P:prenylation"/>
    <property type="evidence" value="ECO:0007669"/>
    <property type="project" value="UniProtKB-UniRule"/>
</dbReference>
<organism evidence="9 10">
    <name type="scientific">Pochonia chlamydosporia 170</name>
    <dbReference type="NCBI Taxonomy" id="1380566"/>
    <lineage>
        <taxon>Eukaryota</taxon>
        <taxon>Fungi</taxon>
        <taxon>Dikarya</taxon>
        <taxon>Ascomycota</taxon>
        <taxon>Pezizomycotina</taxon>
        <taxon>Sordariomycetes</taxon>
        <taxon>Hypocreomycetidae</taxon>
        <taxon>Hypocreales</taxon>
        <taxon>Clavicipitaceae</taxon>
        <taxon>Pochonia</taxon>
    </lineage>
</organism>
<dbReference type="RefSeq" id="XP_018143921.1">
    <property type="nucleotide sequence ID" value="XM_018287071.1"/>
</dbReference>
<dbReference type="SUPFAM" id="SSF110857">
    <property type="entry name" value="Gamma-glutamyl cyclotransferase-like"/>
    <property type="match status" value="1"/>
</dbReference>
<name>A0A179FMN9_METCM</name>
<comment type="function">
    <text evidence="6">Catalyzes the transfer of a geranyl-geranyl moiety from geranyl-geranyl pyrophosphate to cysteines occuring in specific C-terminal amino acid sequences.</text>
</comment>
<reference evidence="9 10" key="1">
    <citation type="journal article" date="2016" name="PLoS Pathog.">
        <title>Biosynthesis of antibiotic leucinostatins in bio-control fungus Purpureocillium lilacinum and their inhibition on phytophthora revealed by genome mining.</title>
        <authorList>
            <person name="Wang G."/>
            <person name="Liu Z."/>
            <person name="Lin R."/>
            <person name="Li E."/>
            <person name="Mao Z."/>
            <person name="Ling J."/>
            <person name="Yang Y."/>
            <person name="Yin W.B."/>
            <person name="Xie B."/>
        </authorList>
    </citation>
    <scope>NUCLEOTIDE SEQUENCE [LARGE SCALE GENOMIC DNA]</scope>
    <source>
        <strain evidence="9">170</strain>
    </source>
</reference>
<evidence type="ECO:0000259" key="8">
    <source>
        <dbReference type="Pfam" id="PF06094"/>
    </source>
</evidence>
<proteinExistence type="inferred from homology"/>
<keyword evidence="2 6" id="KW-0637">Prenyltransferase</keyword>
<dbReference type="EC" id="2.5.1.60" evidence="6"/>
<feature type="domain" description="Gamma-glutamylcyclotransferase AIG2-like" evidence="8">
    <location>
        <begin position="71"/>
        <end position="171"/>
    </location>
</feature>
<evidence type="ECO:0000313" key="10">
    <source>
        <dbReference type="Proteomes" id="UP000078397"/>
    </source>
</evidence>
<dbReference type="CDD" id="cd06661">
    <property type="entry name" value="GGCT_like"/>
    <property type="match status" value="1"/>
</dbReference>
<evidence type="ECO:0000256" key="3">
    <source>
        <dbReference type="ARBA" id="ARBA00022679"/>
    </source>
</evidence>
<evidence type="ECO:0000256" key="4">
    <source>
        <dbReference type="ARBA" id="ARBA00022737"/>
    </source>
</evidence>
<dbReference type="Pfam" id="PF01239">
    <property type="entry name" value="PPTA"/>
    <property type="match status" value="5"/>
</dbReference>
<evidence type="ECO:0000256" key="2">
    <source>
        <dbReference type="ARBA" id="ARBA00022602"/>
    </source>
</evidence>
<comment type="caution">
    <text evidence="9">The sequence shown here is derived from an EMBL/GenBank/DDBJ whole genome shotgun (WGS) entry which is preliminary data.</text>
</comment>
<feature type="compositionally biased region" description="Pro residues" evidence="7">
    <location>
        <begin position="15"/>
        <end position="28"/>
    </location>
</feature>
<dbReference type="InterPro" id="IPR002088">
    <property type="entry name" value="Prenyl_trans_a"/>
</dbReference>
<feature type="region of interest" description="Disordered" evidence="7">
    <location>
        <begin position="1"/>
        <end position="39"/>
    </location>
</feature>
<evidence type="ECO:0000256" key="6">
    <source>
        <dbReference type="RuleBase" id="RU367120"/>
    </source>
</evidence>
<dbReference type="GO" id="GO:0005968">
    <property type="term" value="C:Rab-protein geranylgeranyltransferase complex"/>
    <property type="evidence" value="ECO:0007669"/>
    <property type="project" value="TreeGrafter"/>
</dbReference>
<evidence type="ECO:0000256" key="7">
    <source>
        <dbReference type="SAM" id="MobiDB-lite"/>
    </source>
</evidence>
<dbReference type="PANTHER" id="PTHR11129">
    <property type="entry name" value="PROTEIN FARNESYLTRANSFERASE ALPHA SUBUNIT/RAB GERANYLGERANYL TRANSFERASE ALPHA SUBUNIT"/>
    <property type="match status" value="1"/>
</dbReference>
<sequence length="542" mass="62469">MSSSVDQSQAQAKAPAPPPPPPPLPPPLSKNKQTKTSKLFLKTRSAPPGWAYQSPNPPRYVDFFEPRTGPYFLYGTLMDPKMLTEILELHHEPTFRPANVVGYACKLWGQYPAVIDGEMDAPVSGVVYNVESVDHASKLAAYETKNYQTKPCIINYTDGKEPETDHGHLFMFAGNPSDLEHGVARSSRRRTEKERLQDLKKIEIYHDLENQIRTQAASGDYNLALFQLTTQILHLNPEYYTIWNIRRQCLISSVLAGSADRQTSNSQDQASDETSLQSELSFTMPLLIKFPKCYWIWKFRWWILLQAIRRLSLPAACAIWEAELGLTSKMLERDQRNFHAWGYRRSLVDKLESPELRGKSLAEDEFAYTTRMINLNLSNFSAWHNRSQLILRVLAERDADDATRAAFLVKELDMVREGLNVGPEDQSLWYYHQFLISQIVDDSNRHTIAPALTITERITYLKHEIEEIKELLEDYSDIKWIYQALLEYTLQLRRLEQHSPRDDSEASCSRAWVDKLVALDPMRKGRWDEFARDSITDDFSST</sequence>
<comment type="catalytic activity">
    <reaction evidence="5 6">
        <text>geranylgeranyl diphosphate + L-cysteinyl-[protein] = S-geranylgeranyl-L-cysteinyl-[protein] + diphosphate</text>
        <dbReference type="Rhea" id="RHEA:21240"/>
        <dbReference type="Rhea" id="RHEA-COMP:10131"/>
        <dbReference type="Rhea" id="RHEA-COMP:11537"/>
        <dbReference type="ChEBI" id="CHEBI:29950"/>
        <dbReference type="ChEBI" id="CHEBI:33019"/>
        <dbReference type="ChEBI" id="CHEBI:57533"/>
        <dbReference type="ChEBI" id="CHEBI:86021"/>
        <dbReference type="EC" id="2.5.1.60"/>
    </reaction>
</comment>
<dbReference type="PROSITE" id="PS51147">
    <property type="entry name" value="PFTA"/>
    <property type="match status" value="4"/>
</dbReference>